<gene>
    <name evidence="1" type="ORF">GCM10010991_28140</name>
</gene>
<evidence type="ECO:0000313" key="2">
    <source>
        <dbReference type="Proteomes" id="UP000598196"/>
    </source>
</evidence>
<accession>A0A917YL78</accession>
<keyword evidence="1" id="KW-0808">Transferase</keyword>
<reference evidence="1 2" key="1">
    <citation type="journal article" date="2014" name="Int. J. Syst. Evol. Microbiol.">
        <title>Complete genome sequence of Corynebacterium casei LMG S-19264T (=DSM 44701T), isolated from a smear-ripened cheese.</title>
        <authorList>
            <consortium name="US DOE Joint Genome Institute (JGI-PGF)"/>
            <person name="Walter F."/>
            <person name="Albersmeier A."/>
            <person name="Kalinowski J."/>
            <person name="Ruckert C."/>
        </authorList>
    </citation>
    <scope>NUCLEOTIDE SEQUENCE [LARGE SCALE GENOMIC DNA]</scope>
    <source>
        <strain evidence="1 2">CGMCC 1.7029</strain>
    </source>
</reference>
<organism evidence="1 2">
    <name type="scientific">Gemmobacter aquaticus</name>
    <dbReference type="NCBI Taxonomy" id="490185"/>
    <lineage>
        <taxon>Bacteria</taxon>
        <taxon>Pseudomonadati</taxon>
        <taxon>Pseudomonadota</taxon>
        <taxon>Alphaproteobacteria</taxon>
        <taxon>Rhodobacterales</taxon>
        <taxon>Paracoccaceae</taxon>
        <taxon>Gemmobacter</taxon>
    </lineage>
</organism>
<dbReference type="RefSeq" id="WP_158635605.1">
    <property type="nucleotide sequence ID" value="NZ_BMLP01000006.1"/>
</dbReference>
<evidence type="ECO:0000313" key="1">
    <source>
        <dbReference type="EMBL" id="GGO35600.1"/>
    </source>
</evidence>
<dbReference type="AlphaFoldDB" id="A0A917YL78"/>
<proteinExistence type="predicted"/>
<dbReference type="SUPFAM" id="SSF53448">
    <property type="entry name" value="Nucleotide-diphospho-sugar transferases"/>
    <property type="match status" value="1"/>
</dbReference>
<sequence>MPFQSDCAFAAPGLLRGFVVLEGQPDRHWHVGLYANGRFLGATLADRESDAEGLGYHHHGFHFSLNPAALDDRDVLRLEVLNTSHVIAEGRLSDLRHDAPQTLMVPGTLDYGYGLTISGTIENGVTELPAYEIVAMEGEDIVGRCRITRWQHIGNPQDPLGKAAAFDLHIDPRLADGRFHRLHLETSTGAVLAGSPVDIIAWPSALHQGLVTAPGCTPAEARRGDLMLDRLLGSSMPLAAYAGLYPEISVVEAVRPEGLIGADGSWHRLANTGWVLCHHQDIRPLPGFETRLQGVDLASARAVFCDLAVEQSDGMIWPLLFSAFDWERLLEQGHAALCFALPEAALNAPGTGEAASLIDLLLRWLSPDGTVPDYGKLWHLPHPGGVVGEGALQASAEARMRTLQTALHRPGLLLATTRISASARKGAIFPALHLQRPIAERAVSVIVPTRNQGKLLKAAVGGLIEANPGFDLDVIVVDNGSDSPESLEVLNELEDRGIRILEYSDGFNFSLINNLAVEHARHAQLCFMNNDVAFPQPGVLTELCSRLACPSVGAAGPLMLRASDIIQHGGVVLGPWHGAVHAFEDRMAGDPGYAELLRVASEPAAVTGALLLTRRTLFEDMGGFDTHRFAVNFNDVDYCLRLRHAGYRVVFTPHAMIRHFESVSRGREIGTPADHRRQREIACLRTAWRAPILNDPQYHPLFSVDSLPYRALALDHRDPAPRRAGLRGHADQPNWA</sequence>
<dbReference type="OrthoDB" id="5291101at2"/>
<dbReference type="PANTHER" id="PTHR43179">
    <property type="entry name" value="RHAMNOSYLTRANSFERASE WBBL"/>
    <property type="match status" value="1"/>
</dbReference>
<dbReference type="Gene3D" id="3.90.550.10">
    <property type="entry name" value="Spore Coat Polysaccharide Biosynthesis Protein SpsA, Chain A"/>
    <property type="match status" value="1"/>
</dbReference>
<dbReference type="Pfam" id="PF13641">
    <property type="entry name" value="Glyco_tranf_2_3"/>
    <property type="match status" value="1"/>
</dbReference>
<name>A0A917YL78_9RHOB</name>
<dbReference type="Proteomes" id="UP000598196">
    <property type="component" value="Unassembled WGS sequence"/>
</dbReference>
<dbReference type="GO" id="GO:0016740">
    <property type="term" value="F:transferase activity"/>
    <property type="evidence" value="ECO:0007669"/>
    <property type="project" value="UniProtKB-KW"/>
</dbReference>
<dbReference type="PANTHER" id="PTHR43179:SF7">
    <property type="entry name" value="RHAMNOSYLTRANSFERASE WBBL"/>
    <property type="match status" value="1"/>
</dbReference>
<dbReference type="InterPro" id="IPR029044">
    <property type="entry name" value="Nucleotide-diphossugar_trans"/>
</dbReference>
<comment type="caution">
    <text evidence="1">The sequence shown here is derived from an EMBL/GenBank/DDBJ whole genome shotgun (WGS) entry which is preliminary data.</text>
</comment>
<dbReference type="EMBL" id="BMLP01000006">
    <property type="protein sequence ID" value="GGO35600.1"/>
    <property type="molecule type" value="Genomic_DNA"/>
</dbReference>
<protein>
    <submittedName>
        <fullName evidence="1">Glycosyl transferase</fullName>
    </submittedName>
</protein>
<keyword evidence="2" id="KW-1185">Reference proteome</keyword>